<keyword evidence="1" id="KW-0808">Transferase</keyword>
<sequence>MASAPNDVILDIRSIDEQEDKPLKVEGIDVVFSAVL</sequence>
<proteinExistence type="predicted"/>
<reference evidence="1 2" key="1">
    <citation type="submission" date="2018-06" db="EMBL/GenBank/DDBJ databases">
        <authorList>
            <consortium name="Pathogen Informatics"/>
            <person name="Doyle S."/>
        </authorList>
    </citation>
    <scope>NUCLEOTIDE SEQUENCE [LARGE SCALE GENOMIC DNA]</scope>
    <source>
        <strain evidence="1 2">NCTC8622</strain>
    </source>
</reference>
<protein>
    <submittedName>
        <fullName evidence="1">Thiamine biosynthesis protein ThiI</fullName>
        <ecNumber evidence="1">2.8.1.4</ecNumber>
    </submittedName>
</protein>
<evidence type="ECO:0000313" key="1">
    <source>
        <dbReference type="EMBL" id="STI84002.1"/>
    </source>
</evidence>
<accession>A0A376U414</accession>
<gene>
    <name evidence="1" type="primary">thiI_3</name>
    <name evidence="1" type="ORF">NCTC8622_03044</name>
</gene>
<organism evidence="1 2">
    <name type="scientific">Escherichia coli</name>
    <dbReference type="NCBI Taxonomy" id="562"/>
    <lineage>
        <taxon>Bacteria</taxon>
        <taxon>Pseudomonadati</taxon>
        <taxon>Pseudomonadota</taxon>
        <taxon>Gammaproteobacteria</taxon>
        <taxon>Enterobacterales</taxon>
        <taxon>Enterobacteriaceae</taxon>
        <taxon>Escherichia</taxon>
    </lineage>
</organism>
<dbReference type="AlphaFoldDB" id="A0A376U414"/>
<dbReference type="EC" id="2.8.1.4" evidence="1"/>
<dbReference type="GO" id="GO:0140741">
    <property type="term" value="F:tRNA-uracil-4 sulfurtransferase activity"/>
    <property type="evidence" value="ECO:0007669"/>
    <property type="project" value="UniProtKB-EC"/>
</dbReference>
<dbReference type="Proteomes" id="UP000254079">
    <property type="component" value="Unassembled WGS sequence"/>
</dbReference>
<dbReference type="EMBL" id="UGCP01000002">
    <property type="protein sequence ID" value="STI84002.1"/>
    <property type="molecule type" value="Genomic_DNA"/>
</dbReference>
<name>A0A376U414_ECOLX</name>
<evidence type="ECO:0000313" key="2">
    <source>
        <dbReference type="Proteomes" id="UP000254079"/>
    </source>
</evidence>